<feature type="chain" id="PRO_5045412313" evidence="1">
    <location>
        <begin position="23"/>
        <end position="198"/>
    </location>
</feature>
<keyword evidence="1" id="KW-0732">Signal</keyword>
<dbReference type="InterPro" id="IPR021501">
    <property type="entry name" value="DUF3157"/>
</dbReference>
<proteinExistence type="predicted"/>
<dbReference type="EMBL" id="JAYXUG010000001">
    <property type="protein sequence ID" value="MEC6830540.1"/>
    <property type="molecule type" value="Genomic_DNA"/>
</dbReference>
<dbReference type="Proteomes" id="UP001306119">
    <property type="component" value="Unassembled WGS sequence"/>
</dbReference>
<accession>A0ABU6L2J0</accession>
<evidence type="ECO:0000256" key="1">
    <source>
        <dbReference type="SAM" id="SignalP"/>
    </source>
</evidence>
<evidence type="ECO:0000313" key="3">
    <source>
        <dbReference type="Proteomes" id="UP001306119"/>
    </source>
</evidence>
<organism evidence="2 3">
    <name type="scientific">Photobacterium toruni</name>
    <dbReference type="NCBI Taxonomy" id="1935446"/>
    <lineage>
        <taxon>Bacteria</taxon>
        <taxon>Pseudomonadati</taxon>
        <taxon>Pseudomonadota</taxon>
        <taxon>Gammaproteobacteria</taxon>
        <taxon>Vibrionales</taxon>
        <taxon>Vibrionaceae</taxon>
        <taxon>Photobacterium</taxon>
    </lineage>
</organism>
<protein>
    <submittedName>
        <fullName evidence="2">DUF3157 family protein</fullName>
    </submittedName>
</protein>
<gene>
    <name evidence="2" type="ORF">VXS06_02030</name>
</gene>
<sequence>MLKKTQLCSIIVALIASHSAWAANQTLTLDDGRQVILHDNFTWQYKPQTNDSLTTSAAQTTTAIPVIATSTMAIPVISASKGVVIKLGDKKAIQQLSDSGLDILLTAAHYENGTLVIPTMMTNQNSKSVTDVTMKVHLSNAQGKTITTDDFTVWHSINRMPETYFRPKTQQKGKPITFDVPKADSYFINAEITNVDLR</sequence>
<dbReference type="Pfam" id="PF11355">
    <property type="entry name" value="DUF3157"/>
    <property type="match status" value="1"/>
</dbReference>
<reference evidence="2 3" key="1">
    <citation type="submission" date="2024-01" db="EMBL/GenBank/DDBJ databases">
        <title>Active colonisers of the gastrointestinal tract of Atlantic salmon farmed in a warm water region.</title>
        <authorList>
            <person name="Bowman J.P."/>
        </authorList>
    </citation>
    <scope>NUCLEOTIDE SEQUENCE [LARGE SCALE GENOMIC DNA]</scope>
    <source>
        <strain evidence="2 3">S3MW1</strain>
    </source>
</reference>
<keyword evidence="3" id="KW-1185">Reference proteome</keyword>
<dbReference type="RefSeq" id="WP_327773935.1">
    <property type="nucleotide sequence ID" value="NZ_JAYXUG010000001.1"/>
</dbReference>
<evidence type="ECO:0000313" key="2">
    <source>
        <dbReference type="EMBL" id="MEC6830540.1"/>
    </source>
</evidence>
<name>A0ABU6L2J0_9GAMM</name>
<feature type="signal peptide" evidence="1">
    <location>
        <begin position="1"/>
        <end position="22"/>
    </location>
</feature>
<comment type="caution">
    <text evidence="2">The sequence shown here is derived from an EMBL/GenBank/DDBJ whole genome shotgun (WGS) entry which is preliminary data.</text>
</comment>